<name>A0AC60PXS8_IXOPE</name>
<keyword evidence="2" id="KW-1185">Reference proteome</keyword>
<reference evidence="1 2" key="1">
    <citation type="journal article" date="2020" name="Cell">
        <title>Large-Scale Comparative Analyses of Tick Genomes Elucidate Their Genetic Diversity and Vector Capacities.</title>
        <authorList>
            <consortium name="Tick Genome and Microbiome Consortium (TIGMIC)"/>
            <person name="Jia N."/>
            <person name="Wang J."/>
            <person name="Shi W."/>
            <person name="Du L."/>
            <person name="Sun Y."/>
            <person name="Zhan W."/>
            <person name="Jiang J.F."/>
            <person name="Wang Q."/>
            <person name="Zhang B."/>
            <person name="Ji P."/>
            <person name="Bell-Sakyi L."/>
            <person name="Cui X.M."/>
            <person name="Yuan T.T."/>
            <person name="Jiang B.G."/>
            <person name="Yang W.F."/>
            <person name="Lam T.T."/>
            <person name="Chang Q.C."/>
            <person name="Ding S.J."/>
            <person name="Wang X.J."/>
            <person name="Zhu J.G."/>
            <person name="Ruan X.D."/>
            <person name="Zhao L."/>
            <person name="Wei J.T."/>
            <person name="Ye R.Z."/>
            <person name="Que T.C."/>
            <person name="Du C.H."/>
            <person name="Zhou Y.H."/>
            <person name="Cheng J.X."/>
            <person name="Dai P.F."/>
            <person name="Guo W.B."/>
            <person name="Han X.H."/>
            <person name="Huang E.J."/>
            <person name="Li L.F."/>
            <person name="Wei W."/>
            <person name="Gao Y.C."/>
            <person name="Liu J.Z."/>
            <person name="Shao H.Z."/>
            <person name="Wang X."/>
            <person name="Wang C.C."/>
            <person name="Yang T.C."/>
            <person name="Huo Q.B."/>
            <person name="Li W."/>
            <person name="Chen H.Y."/>
            <person name="Chen S.E."/>
            <person name="Zhou L.G."/>
            <person name="Ni X.B."/>
            <person name="Tian J.H."/>
            <person name="Sheng Y."/>
            <person name="Liu T."/>
            <person name="Pan Y.S."/>
            <person name="Xia L.Y."/>
            <person name="Li J."/>
            <person name="Zhao F."/>
            <person name="Cao W.C."/>
        </authorList>
    </citation>
    <scope>NUCLEOTIDE SEQUENCE [LARGE SCALE GENOMIC DNA]</scope>
    <source>
        <strain evidence="1">Iper-2018</strain>
    </source>
</reference>
<feature type="non-terminal residue" evidence="1">
    <location>
        <position position="1"/>
    </location>
</feature>
<evidence type="ECO:0000313" key="1">
    <source>
        <dbReference type="EMBL" id="KAG0425506.1"/>
    </source>
</evidence>
<comment type="caution">
    <text evidence="1">The sequence shown here is derived from an EMBL/GenBank/DDBJ whole genome shotgun (WGS) entry which is preliminary data.</text>
</comment>
<sequence length="195" mass="22759">HFAKPKVIMVYCKLLSHYRTNPAESNRHVVRMLHRLSWDLKMSPLLYQASVFKSFQAILRDYRSLPGTSVSEDLRELARLATFVVRDFVETARDNKLAFVELLFWKNTKDAYEIKHGYGSSAKSAHSGKVTWTEEQEYELKTLYDRYKDEVTPDKDAVDLILEHMMDDSKTRRMVVRQLKNLGLIPNTAKFRKGA</sequence>
<accession>A0AC60PXS8</accession>
<protein>
    <submittedName>
        <fullName evidence="1">Uncharacterized protein</fullName>
    </submittedName>
</protein>
<evidence type="ECO:0000313" key="2">
    <source>
        <dbReference type="Proteomes" id="UP000805193"/>
    </source>
</evidence>
<dbReference type="Proteomes" id="UP000805193">
    <property type="component" value="Unassembled WGS sequence"/>
</dbReference>
<organism evidence="1 2">
    <name type="scientific">Ixodes persulcatus</name>
    <name type="common">Taiga tick</name>
    <dbReference type="NCBI Taxonomy" id="34615"/>
    <lineage>
        <taxon>Eukaryota</taxon>
        <taxon>Metazoa</taxon>
        <taxon>Ecdysozoa</taxon>
        <taxon>Arthropoda</taxon>
        <taxon>Chelicerata</taxon>
        <taxon>Arachnida</taxon>
        <taxon>Acari</taxon>
        <taxon>Parasitiformes</taxon>
        <taxon>Ixodida</taxon>
        <taxon>Ixodoidea</taxon>
        <taxon>Ixodidae</taxon>
        <taxon>Ixodinae</taxon>
        <taxon>Ixodes</taxon>
    </lineage>
</organism>
<dbReference type="EMBL" id="JABSTQ010009833">
    <property type="protein sequence ID" value="KAG0425506.1"/>
    <property type="molecule type" value="Genomic_DNA"/>
</dbReference>
<proteinExistence type="predicted"/>
<feature type="non-terminal residue" evidence="1">
    <location>
        <position position="195"/>
    </location>
</feature>
<gene>
    <name evidence="1" type="ORF">HPB47_027335</name>
</gene>